<dbReference type="SUPFAM" id="SSF52540">
    <property type="entry name" value="P-loop containing nucleoside triphosphate hydrolases"/>
    <property type="match status" value="1"/>
</dbReference>
<organism evidence="1 2">
    <name type="scientific">Adineta steineri</name>
    <dbReference type="NCBI Taxonomy" id="433720"/>
    <lineage>
        <taxon>Eukaryota</taxon>
        <taxon>Metazoa</taxon>
        <taxon>Spiralia</taxon>
        <taxon>Gnathifera</taxon>
        <taxon>Rotifera</taxon>
        <taxon>Eurotatoria</taxon>
        <taxon>Bdelloidea</taxon>
        <taxon>Adinetida</taxon>
        <taxon>Adinetidae</taxon>
        <taxon>Adineta</taxon>
    </lineage>
</organism>
<accession>A0A820G184</accession>
<name>A0A820G184_9BILA</name>
<evidence type="ECO:0000313" key="2">
    <source>
        <dbReference type="Proteomes" id="UP000663881"/>
    </source>
</evidence>
<dbReference type="EMBL" id="CAJOAY010014014">
    <property type="protein sequence ID" value="CAF4273006.1"/>
    <property type="molecule type" value="Genomic_DNA"/>
</dbReference>
<comment type="caution">
    <text evidence="1">The sequence shown here is derived from an EMBL/GenBank/DDBJ whole genome shotgun (WGS) entry which is preliminary data.</text>
</comment>
<evidence type="ECO:0000313" key="1">
    <source>
        <dbReference type="EMBL" id="CAF4273006.1"/>
    </source>
</evidence>
<reference evidence="1" key="1">
    <citation type="submission" date="2021-02" db="EMBL/GenBank/DDBJ databases">
        <authorList>
            <person name="Nowell W R."/>
        </authorList>
    </citation>
    <scope>NUCLEOTIDE SEQUENCE</scope>
</reference>
<dbReference type="InterPro" id="IPR027417">
    <property type="entry name" value="P-loop_NTPase"/>
</dbReference>
<dbReference type="Gene3D" id="3.40.50.300">
    <property type="entry name" value="P-loop containing nucleotide triphosphate hydrolases"/>
    <property type="match status" value="1"/>
</dbReference>
<protein>
    <submittedName>
        <fullName evidence="1">Uncharacterized protein</fullName>
    </submittedName>
</protein>
<dbReference type="Proteomes" id="UP000663881">
    <property type="component" value="Unassembled WGS sequence"/>
</dbReference>
<gene>
    <name evidence="1" type="ORF">OKA104_LOCUS44774</name>
</gene>
<proteinExistence type="predicted"/>
<sequence length="121" mass="13921">MKEVEHKNILLTGRTRTGKSTIKSLLVNPTNVPNELTLKSGTKESRCQSFHLQEDDVVLNITDTSGLFEHNKKELEIRCNEMILKTIGFALIWKSRSFMRSVSVFPLQLTSIKKIFRHSVY</sequence>
<dbReference type="AlphaFoldDB" id="A0A820G184"/>